<keyword evidence="3" id="KW-0812">Transmembrane</keyword>
<organism evidence="10 11">
    <name type="scientific">Callosobruchus maculatus</name>
    <name type="common">Southern cowpea weevil</name>
    <name type="synonym">Pulse bruchid</name>
    <dbReference type="NCBI Taxonomy" id="64391"/>
    <lineage>
        <taxon>Eukaryota</taxon>
        <taxon>Metazoa</taxon>
        <taxon>Ecdysozoa</taxon>
        <taxon>Arthropoda</taxon>
        <taxon>Hexapoda</taxon>
        <taxon>Insecta</taxon>
        <taxon>Pterygota</taxon>
        <taxon>Neoptera</taxon>
        <taxon>Endopterygota</taxon>
        <taxon>Coleoptera</taxon>
        <taxon>Polyphaga</taxon>
        <taxon>Cucujiformia</taxon>
        <taxon>Chrysomeloidea</taxon>
        <taxon>Chrysomelidae</taxon>
        <taxon>Bruchinae</taxon>
        <taxon>Bruchini</taxon>
        <taxon>Callosobruchus</taxon>
    </lineage>
</organism>
<evidence type="ECO:0000256" key="5">
    <source>
        <dbReference type="ARBA" id="ARBA00022989"/>
    </source>
</evidence>
<dbReference type="OrthoDB" id="75169at2759"/>
<evidence type="ECO:0000256" key="6">
    <source>
        <dbReference type="ARBA" id="ARBA00023136"/>
    </source>
</evidence>
<comment type="subcellular location">
    <subcellularLocation>
        <location evidence="1">Membrane</location>
        <topology evidence="1">Lipid-anchor</topology>
        <topology evidence="1">GPI-anchor</topology>
    </subcellularLocation>
</comment>
<evidence type="ECO:0000313" key="10">
    <source>
        <dbReference type="EMBL" id="VEN58468.1"/>
    </source>
</evidence>
<name>A0A653DEQ7_CALMS</name>
<keyword evidence="2" id="KW-0336">GPI-anchor</keyword>
<reference evidence="10 11" key="1">
    <citation type="submission" date="2019-01" db="EMBL/GenBank/DDBJ databases">
        <authorList>
            <person name="Sayadi A."/>
        </authorList>
    </citation>
    <scope>NUCLEOTIDE SEQUENCE [LARGE SCALE GENOMIC DNA]</scope>
</reference>
<evidence type="ECO:0000256" key="4">
    <source>
        <dbReference type="ARBA" id="ARBA00022729"/>
    </source>
</evidence>
<dbReference type="InterPro" id="IPR050975">
    <property type="entry name" value="Sleep_regulator"/>
</dbReference>
<evidence type="ECO:0000256" key="9">
    <source>
        <dbReference type="SAM" id="SignalP"/>
    </source>
</evidence>
<dbReference type="GO" id="GO:0098552">
    <property type="term" value="C:side of membrane"/>
    <property type="evidence" value="ECO:0007669"/>
    <property type="project" value="UniProtKB-KW"/>
</dbReference>
<dbReference type="GO" id="GO:0032222">
    <property type="term" value="P:regulation of synaptic transmission, cholinergic"/>
    <property type="evidence" value="ECO:0007669"/>
    <property type="project" value="InterPro"/>
</dbReference>
<proteinExistence type="predicted"/>
<dbReference type="GO" id="GO:0030431">
    <property type="term" value="P:sleep"/>
    <property type="evidence" value="ECO:0007669"/>
    <property type="project" value="InterPro"/>
</dbReference>
<evidence type="ECO:0000256" key="1">
    <source>
        <dbReference type="ARBA" id="ARBA00004589"/>
    </source>
</evidence>
<dbReference type="SUPFAM" id="SSF57302">
    <property type="entry name" value="Snake toxin-like"/>
    <property type="match status" value="1"/>
</dbReference>
<accession>A0A653DEQ7</accession>
<dbReference type="EMBL" id="CAACVG010011619">
    <property type="protein sequence ID" value="VEN58468.1"/>
    <property type="molecule type" value="Genomic_DNA"/>
</dbReference>
<keyword evidence="8" id="KW-0449">Lipoprotein</keyword>
<evidence type="ECO:0000256" key="8">
    <source>
        <dbReference type="ARBA" id="ARBA00023288"/>
    </source>
</evidence>
<feature type="signal peptide" evidence="9">
    <location>
        <begin position="1"/>
        <end position="19"/>
    </location>
</feature>
<gene>
    <name evidence="10" type="ORF">CALMAC_LOCUS16828</name>
</gene>
<dbReference type="CDD" id="cd00117">
    <property type="entry name" value="TFP"/>
    <property type="match status" value="1"/>
</dbReference>
<evidence type="ECO:0000256" key="2">
    <source>
        <dbReference type="ARBA" id="ARBA00022622"/>
    </source>
</evidence>
<dbReference type="InterPro" id="IPR045860">
    <property type="entry name" value="Snake_toxin-like_sf"/>
</dbReference>
<evidence type="ECO:0000256" key="3">
    <source>
        <dbReference type="ARBA" id="ARBA00022692"/>
    </source>
</evidence>
<sequence length="131" mass="14443">MAKFFVLLACVGLFQAAYGLQCYTCTGDNCESKSNMEHWQKPTCGKSNDPKLEPACMKHTYKDKAGKEMVERGCHLVPVSGDFTCPRIGETTTVSCITCKADLCNSAQNVKFNMFAVVGVICSFFITKLFI</sequence>
<keyword evidence="5" id="KW-1133">Transmembrane helix</keyword>
<evidence type="ECO:0000313" key="11">
    <source>
        <dbReference type="Proteomes" id="UP000410492"/>
    </source>
</evidence>
<feature type="chain" id="PRO_5025059690" evidence="9">
    <location>
        <begin position="20"/>
        <end position="131"/>
    </location>
</feature>
<keyword evidence="6" id="KW-0472">Membrane</keyword>
<dbReference type="PANTHER" id="PTHR33562">
    <property type="entry name" value="ATILLA, ISOFORM B-RELATED-RELATED"/>
    <property type="match status" value="1"/>
</dbReference>
<evidence type="ECO:0000256" key="7">
    <source>
        <dbReference type="ARBA" id="ARBA00023180"/>
    </source>
</evidence>
<dbReference type="AlphaFoldDB" id="A0A653DEQ7"/>
<dbReference type="Proteomes" id="UP000410492">
    <property type="component" value="Unassembled WGS sequence"/>
</dbReference>
<keyword evidence="7" id="KW-0325">Glycoprotein</keyword>
<keyword evidence="11" id="KW-1185">Reference proteome</keyword>
<protein>
    <submittedName>
        <fullName evidence="10">Uncharacterized protein</fullName>
    </submittedName>
</protein>
<dbReference type="Pfam" id="PF17064">
    <property type="entry name" value="QVR"/>
    <property type="match status" value="1"/>
</dbReference>
<keyword evidence="4 9" id="KW-0732">Signal</keyword>
<dbReference type="InterPro" id="IPR031424">
    <property type="entry name" value="QVR-like"/>
</dbReference>